<evidence type="ECO:0000256" key="1">
    <source>
        <dbReference type="SAM" id="SignalP"/>
    </source>
</evidence>
<dbReference type="Proteomes" id="UP001203852">
    <property type="component" value="Unassembled WGS sequence"/>
</dbReference>
<reference evidence="2" key="1">
    <citation type="journal article" date="2022" name="bioRxiv">
        <title>Deciphering the potential niche of two novel black yeast fungi from a biological soil crust based on their genomes, phenotypes, and melanin regulation.</title>
        <authorList>
            <consortium name="DOE Joint Genome Institute"/>
            <person name="Carr E.C."/>
            <person name="Barton Q."/>
            <person name="Grambo S."/>
            <person name="Sullivan M."/>
            <person name="Renfro C.M."/>
            <person name="Kuo A."/>
            <person name="Pangilinan J."/>
            <person name="Lipzen A."/>
            <person name="Keymanesh K."/>
            <person name="Savage E."/>
            <person name="Barry K."/>
            <person name="Grigoriev I.V."/>
            <person name="Riekhof W.R."/>
            <person name="Harris S.S."/>
        </authorList>
    </citation>
    <scope>NUCLEOTIDE SEQUENCE</scope>
    <source>
        <strain evidence="2">JF 03-4F</strain>
    </source>
</reference>
<keyword evidence="3" id="KW-1185">Reference proteome</keyword>
<evidence type="ECO:0000313" key="3">
    <source>
        <dbReference type="Proteomes" id="UP001203852"/>
    </source>
</evidence>
<comment type="caution">
    <text evidence="2">The sequence shown here is derived from an EMBL/GenBank/DDBJ whole genome shotgun (WGS) entry which is preliminary data.</text>
</comment>
<name>A0AAN6DR63_9EURO</name>
<dbReference type="Pfam" id="PF11937">
    <property type="entry name" value="DUF3455"/>
    <property type="match status" value="1"/>
</dbReference>
<dbReference type="InterPro" id="IPR021851">
    <property type="entry name" value="DUF3455"/>
</dbReference>
<evidence type="ECO:0000313" key="2">
    <source>
        <dbReference type="EMBL" id="KAI1609963.1"/>
    </source>
</evidence>
<feature type="chain" id="PRO_5042961705" evidence="1">
    <location>
        <begin position="25"/>
        <end position="254"/>
    </location>
</feature>
<dbReference type="EMBL" id="MU404359">
    <property type="protein sequence ID" value="KAI1609963.1"/>
    <property type="molecule type" value="Genomic_DNA"/>
</dbReference>
<proteinExistence type="predicted"/>
<keyword evidence="1" id="KW-0732">Signal</keyword>
<protein>
    <submittedName>
        <fullName evidence="2">Uncharacterized protein</fullName>
    </submittedName>
</protein>
<organism evidence="2 3">
    <name type="scientific">Exophiala viscosa</name>
    <dbReference type="NCBI Taxonomy" id="2486360"/>
    <lineage>
        <taxon>Eukaryota</taxon>
        <taxon>Fungi</taxon>
        <taxon>Dikarya</taxon>
        <taxon>Ascomycota</taxon>
        <taxon>Pezizomycotina</taxon>
        <taxon>Eurotiomycetes</taxon>
        <taxon>Chaetothyriomycetidae</taxon>
        <taxon>Chaetothyriales</taxon>
        <taxon>Herpotrichiellaceae</taxon>
        <taxon>Exophiala</taxon>
    </lineage>
</organism>
<gene>
    <name evidence="2" type="ORF">EDD36DRAFT_61237</name>
</gene>
<dbReference type="AlphaFoldDB" id="A0AAN6DR63"/>
<feature type="signal peptide" evidence="1">
    <location>
        <begin position="1"/>
        <end position="24"/>
    </location>
</feature>
<accession>A0AAN6DR63</accession>
<sequence length="254" mass="27502">MVAITTSLCLTAIVTLSCLRRTEAARRFDRRSDLDDVPPVNVSTSGWTVPLHGGTTCDLNGTCTDSLTAPPGNKPLQYLAVARGVYTWTCTGGGPSEKPVFQSQSTQLYNAAPLVTQLASEAAFHALIPQLCDYDYAQLENSTLECMGTIGTINNTAIVTLFEIATFAATSFESILAPNDPEYNGPWGHSISPRKSWDVYRVEVAGGAPPLCGSEKLEYSSDYAAEYWFFHAGREGLWADINVNITSGRTTEEI</sequence>